<evidence type="ECO:0000313" key="2">
    <source>
        <dbReference type="Proteomes" id="UP000256645"/>
    </source>
</evidence>
<proteinExistence type="predicted"/>
<dbReference type="Proteomes" id="UP000256645">
    <property type="component" value="Unassembled WGS sequence"/>
</dbReference>
<protein>
    <submittedName>
        <fullName evidence="1">Uncharacterized protein</fullName>
    </submittedName>
</protein>
<name>A0A3D8SSJ1_9HELO</name>
<reference evidence="1 2" key="1">
    <citation type="journal article" date="2018" name="IMA Fungus">
        <title>IMA Genome-F 9: Draft genome sequence of Annulohypoxylon stygium, Aspergillus mulundensis, Berkeleyomyces basicola (syn. Thielaviopsis basicola), Ceratocystis smalleyi, two Cercospora beticola strains, Coleophoma cylindrospora, Fusarium fracticaudum, Phialophora cf. hyalina, and Morchella septimelata.</title>
        <authorList>
            <person name="Wingfield B.D."/>
            <person name="Bills G.F."/>
            <person name="Dong Y."/>
            <person name="Huang W."/>
            <person name="Nel W.J."/>
            <person name="Swalarsk-Parry B.S."/>
            <person name="Vaghefi N."/>
            <person name="Wilken P.M."/>
            <person name="An Z."/>
            <person name="de Beer Z.W."/>
            <person name="De Vos L."/>
            <person name="Chen L."/>
            <person name="Duong T.A."/>
            <person name="Gao Y."/>
            <person name="Hammerbacher A."/>
            <person name="Kikkert J.R."/>
            <person name="Li Y."/>
            <person name="Li H."/>
            <person name="Li K."/>
            <person name="Li Q."/>
            <person name="Liu X."/>
            <person name="Ma X."/>
            <person name="Naidoo K."/>
            <person name="Pethybridge S.J."/>
            <person name="Sun J."/>
            <person name="Steenkamp E.T."/>
            <person name="van der Nest M.A."/>
            <person name="van Wyk S."/>
            <person name="Wingfield M.J."/>
            <person name="Xiong C."/>
            <person name="Yue Q."/>
            <person name="Zhang X."/>
        </authorList>
    </citation>
    <scope>NUCLEOTIDE SEQUENCE [LARGE SCALE GENOMIC DNA]</scope>
    <source>
        <strain evidence="1 2">BP6252</strain>
    </source>
</reference>
<keyword evidence="2" id="KW-1185">Reference proteome</keyword>
<accession>A0A3D8SSJ1</accession>
<gene>
    <name evidence="1" type="ORF">BP6252_01325</name>
</gene>
<sequence length="136" mass="14975">MDIESGAAFNSIAVKSMQNGTSITDRQESSEGDVHACKPAVQRYPAPGPLGSPMCYDGYTDAYIEAWATISLDSFKVSFTIGYNTIIPGPGGKRSLPEVICVNTQQEQRNRAWLNHRKPVVRVMGLARYMRFDLSA</sequence>
<organism evidence="1 2">
    <name type="scientific">Coleophoma cylindrospora</name>
    <dbReference type="NCBI Taxonomy" id="1849047"/>
    <lineage>
        <taxon>Eukaryota</taxon>
        <taxon>Fungi</taxon>
        <taxon>Dikarya</taxon>
        <taxon>Ascomycota</taxon>
        <taxon>Pezizomycotina</taxon>
        <taxon>Leotiomycetes</taxon>
        <taxon>Helotiales</taxon>
        <taxon>Dermateaceae</taxon>
        <taxon>Coleophoma</taxon>
    </lineage>
</organism>
<comment type="caution">
    <text evidence="1">The sequence shown here is derived from an EMBL/GenBank/DDBJ whole genome shotgun (WGS) entry which is preliminary data.</text>
</comment>
<dbReference type="EMBL" id="PDLM01000001">
    <property type="protein sequence ID" value="RDW89293.1"/>
    <property type="molecule type" value="Genomic_DNA"/>
</dbReference>
<evidence type="ECO:0000313" key="1">
    <source>
        <dbReference type="EMBL" id="RDW89293.1"/>
    </source>
</evidence>
<dbReference type="AlphaFoldDB" id="A0A3D8SSJ1"/>